<feature type="transmembrane region" description="Helical" evidence="3">
    <location>
        <begin position="192"/>
        <end position="211"/>
    </location>
</feature>
<dbReference type="FunFam" id="3.30.70.270:FF:000001">
    <property type="entry name" value="Diguanylate cyclase domain protein"/>
    <property type="match status" value="1"/>
</dbReference>
<feature type="transmembrane region" description="Helical" evidence="3">
    <location>
        <begin position="218"/>
        <end position="236"/>
    </location>
</feature>
<evidence type="ECO:0000259" key="4">
    <source>
        <dbReference type="PROSITE" id="PS50887"/>
    </source>
</evidence>
<reference evidence="5 6" key="1">
    <citation type="submission" date="2019-02" db="EMBL/GenBank/DDBJ databases">
        <title>Dyella amyloliquefaciens sp. nov., isolated from forest soil.</title>
        <authorList>
            <person name="Gao Z.-H."/>
            <person name="Qiu L.-H."/>
        </authorList>
    </citation>
    <scope>NUCLEOTIDE SEQUENCE [LARGE SCALE GENOMIC DNA]</scope>
    <source>
        <strain evidence="5 6">KACC 12747</strain>
    </source>
</reference>
<comment type="caution">
    <text evidence="5">The sequence shown here is derived from an EMBL/GenBank/DDBJ whole genome shotgun (WGS) entry which is preliminary data.</text>
</comment>
<keyword evidence="6" id="KW-1185">Reference proteome</keyword>
<evidence type="ECO:0000256" key="3">
    <source>
        <dbReference type="SAM" id="Phobius"/>
    </source>
</evidence>
<dbReference type="InterPro" id="IPR000160">
    <property type="entry name" value="GGDEF_dom"/>
</dbReference>
<dbReference type="GO" id="GO:0005886">
    <property type="term" value="C:plasma membrane"/>
    <property type="evidence" value="ECO:0007669"/>
    <property type="project" value="TreeGrafter"/>
</dbReference>
<feature type="domain" description="GGDEF" evidence="4">
    <location>
        <begin position="442"/>
        <end position="575"/>
    </location>
</feature>
<evidence type="ECO:0000256" key="1">
    <source>
        <dbReference type="ARBA" id="ARBA00001946"/>
    </source>
</evidence>
<dbReference type="Pfam" id="PF00990">
    <property type="entry name" value="GGDEF"/>
    <property type="match status" value="1"/>
</dbReference>
<dbReference type="SUPFAM" id="SSF55073">
    <property type="entry name" value="Nucleotide cyclase"/>
    <property type="match status" value="1"/>
</dbReference>
<dbReference type="InterPro" id="IPR043128">
    <property type="entry name" value="Rev_trsase/Diguanyl_cyclase"/>
</dbReference>
<dbReference type="EC" id="2.7.7.65" evidence="2"/>
<keyword evidence="3" id="KW-1133">Transmembrane helix</keyword>
<dbReference type="Gene3D" id="3.30.70.270">
    <property type="match status" value="1"/>
</dbReference>
<dbReference type="PROSITE" id="PS50887">
    <property type="entry name" value="GGDEF"/>
    <property type="match status" value="1"/>
</dbReference>
<dbReference type="AlphaFoldDB" id="A0A4R0YWC4"/>
<feature type="transmembrane region" description="Helical" evidence="3">
    <location>
        <begin position="256"/>
        <end position="276"/>
    </location>
</feature>
<accession>A0A4R0YWC4</accession>
<dbReference type="GO" id="GO:0043709">
    <property type="term" value="P:cell adhesion involved in single-species biofilm formation"/>
    <property type="evidence" value="ECO:0007669"/>
    <property type="project" value="TreeGrafter"/>
</dbReference>
<dbReference type="PANTHER" id="PTHR45138:SF24">
    <property type="entry name" value="DIGUANYLATE CYCLASE DGCC-RELATED"/>
    <property type="match status" value="1"/>
</dbReference>
<feature type="transmembrane region" description="Helical" evidence="3">
    <location>
        <begin position="320"/>
        <end position="339"/>
    </location>
</feature>
<evidence type="ECO:0000313" key="5">
    <source>
        <dbReference type="EMBL" id="TCI09784.1"/>
    </source>
</evidence>
<dbReference type="GO" id="GO:1902201">
    <property type="term" value="P:negative regulation of bacterial-type flagellum-dependent cell motility"/>
    <property type="evidence" value="ECO:0007669"/>
    <property type="project" value="TreeGrafter"/>
</dbReference>
<feature type="transmembrane region" description="Helical" evidence="3">
    <location>
        <begin position="346"/>
        <end position="367"/>
    </location>
</feature>
<gene>
    <name evidence="5" type="ORF">EZM97_12560</name>
</gene>
<evidence type="ECO:0000313" key="6">
    <source>
        <dbReference type="Proteomes" id="UP000291822"/>
    </source>
</evidence>
<protein>
    <recommendedName>
        <fullName evidence="2">diguanylate cyclase</fullName>
        <ecNumber evidence="2">2.7.7.65</ecNumber>
    </recommendedName>
</protein>
<dbReference type="GO" id="GO:0052621">
    <property type="term" value="F:diguanylate cyclase activity"/>
    <property type="evidence" value="ECO:0007669"/>
    <property type="project" value="UniProtKB-EC"/>
</dbReference>
<sequence length="581" mass="64492">MHRLQGAGKGETVFREPVVVFVACLFAALYALAGHASAMAAYHPPLQIAALPAVKPAPTADQVVHGAMDKSFLPALSPYTPNAVEAQRWYRLSIGSDWNAPTSPVLNFTGATYIRITVYAPPEYRPQQLWFARTGPTQRFSRHHLALELPHDLRAGQPVYVQIAADSFTRQIRPALTDMATYQADDLNHVRWTTLFASVQVTMILAALCLWMVLRDRVLMYFIGYASFQLMYQMLVSGEFYELPGARLLVPLGTHAPWLFAALSAPLSISFILEFCDLRQITPSAARVLGWMRWPFVVAAPLLCLPFAERVHALASAFNLWFMISSLWALGTVMLAVARHGRQARFFLIAWMPQVVLTFLRVSQVLLALDQPRWLEYGFPFTMAFSSIVVTIGLADLSLRARRERDMAHHLADHDALTGVLNRRALVRRLHSAIADARLQREPLALLFLDMDHFKSINDRYGHPVGDACLRAVVVAIADELRPSDWLGRYGGEEFVVGLPGATHDNAMAIGERIRLRIEALHIHSRGCSLQTTVSMGVASLDGLADTADELLARADAALYRAKTDGRNRIVAHAQLAATGT</sequence>
<comment type="cofactor">
    <cofactor evidence="1">
        <name>Mg(2+)</name>
        <dbReference type="ChEBI" id="CHEBI:18420"/>
    </cofactor>
</comment>
<dbReference type="InterPro" id="IPR029787">
    <property type="entry name" value="Nucleotide_cyclase"/>
</dbReference>
<dbReference type="InterPro" id="IPR050469">
    <property type="entry name" value="Diguanylate_Cyclase"/>
</dbReference>
<keyword evidence="3" id="KW-0812">Transmembrane</keyword>
<dbReference type="InterPro" id="IPR011623">
    <property type="entry name" value="7TMR_DISM_rcpt_extracell_dom1"/>
</dbReference>
<dbReference type="EMBL" id="SJTG01000002">
    <property type="protein sequence ID" value="TCI09784.1"/>
    <property type="molecule type" value="Genomic_DNA"/>
</dbReference>
<feature type="transmembrane region" description="Helical" evidence="3">
    <location>
        <begin position="379"/>
        <end position="399"/>
    </location>
</feature>
<dbReference type="CDD" id="cd01949">
    <property type="entry name" value="GGDEF"/>
    <property type="match status" value="1"/>
</dbReference>
<proteinExistence type="predicted"/>
<evidence type="ECO:0000256" key="2">
    <source>
        <dbReference type="ARBA" id="ARBA00012528"/>
    </source>
</evidence>
<feature type="transmembrane region" description="Helical" evidence="3">
    <location>
        <begin position="288"/>
        <end position="308"/>
    </location>
</feature>
<keyword evidence="3" id="KW-0472">Membrane</keyword>
<organism evidence="5 6">
    <name type="scientific">Dyella soli</name>
    <dbReference type="NCBI Taxonomy" id="522319"/>
    <lineage>
        <taxon>Bacteria</taxon>
        <taxon>Pseudomonadati</taxon>
        <taxon>Pseudomonadota</taxon>
        <taxon>Gammaproteobacteria</taxon>
        <taxon>Lysobacterales</taxon>
        <taxon>Rhodanobacteraceae</taxon>
        <taxon>Dyella</taxon>
    </lineage>
</organism>
<dbReference type="NCBIfam" id="TIGR00254">
    <property type="entry name" value="GGDEF"/>
    <property type="match status" value="1"/>
</dbReference>
<dbReference type="PANTHER" id="PTHR45138">
    <property type="entry name" value="REGULATORY COMPONENTS OF SENSORY TRANSDUCTION SYSTEM"/>
    <property type="match status" value="1"/>
</dbReference>
<dbReference type="Pfam" id="PF07695">
    <property type="entry name" value="7TMR-DISM_7TM"/>
    <property type="match status" value="1"/>
</dbReference>
<dbReference type="Proteomes" id="UP000291822">
    <property type="component" value="Unassembled WGS sequence"/>
</dbReference>
<dbReference type="SMART" id="SM00267">
    <property type="entry name" value="GGDEF"/>
    <property type="match status" value="1"/>
</dbReference>
<name>A0A4R0YWC4_9GAMM</name>